<dbReference type="PROSITE" id="PS51186">
    <property type="entry name" value="GNAT"/>
    <property type="match status" value="1"/>
</dbReference>
<dbReference type="InterPro" id="IPR016181">
    <property type="entry name" value="Acyl_CoA_acyltransferase"/>
</dbReference>
<feature type="domain" description="N-acetyltransferase" evidence="3">
    <location>
        <begin position="28"/>
        <end position="175"/>
    </location>
</feature>
<evidence type="ECO:0000256" key="1">
    <source>
        <dbReference type="ARBA" id="ARBA00022679"/>
    </source>
</evidence>
<keyword evidence="4" id="KW-0689">Ribosomal protein</keyword>
<dbReference type="Gene3D" id="3.40.630.30">
    <property type="match status" value="1"/>
</dbReference>
<sequence length="179" mass="19278">MSIRIDAASAANAADANMLDLAFQVDSRLLLSATPAGISYEVIPVQPYLKTYPADGERVPADYLDNADSAAFLAYADDSPAGMILLSTGWNGLAVIDDIAISSALRRRGIGAALIAQAKEWARQRGLPGIMLETQDNNVAACRLYERCGFVLKGFDRALYAAQDGVAAETALFWYYFES</sequence>
<dbReference type="InterPro" id="IPR008125">
    <property type="entry name" value="Streptothricin_AcTrfase"/>
</dbReference>
<accession>A0A7W5FVY1</accession>
<dbReference type="SUPFAM" id="SSF55729">
    <property type="entry name" value="Acyl-CoA N-acyltransferases (Nat)"/>
    <property type="match status" value="1"/>
</dbReference>
<proteinExistence type="predicted"/>
<protein>
    <submittedName>
        <fullName evidence="4">Ribosomal protein S18 acetylase RimI-like enzyme</fullName>
    </submittedName>
</protein>
<dbReference type="PRINTS" id="PR01754">
    <property type="entry name" value="SACTRNSFRASE"/>
</dbReference>
<dbReference type="GO" id="GO:0016747">
    <property type="term" value="F:acyltransferase activity, transferring groups other than amino-acyl groups"/>
    <property type="evidence" value="ECO:0007669"/>
    <property type="project" value="InterPro"/>
</dbReference>
<keyword evidence="5" id="KW-1185">Reference proteome</keyword>
<name>A0A7W5FVY1_9BURK</name>
<dbReference type="GO" id="GO:0005840">
    <property type="term" value="C:ribosome"/>
    <property type="evidence" value="ECO:0007669"/>
    <property type="project" value="UniProtKB-KW"/>
</dbReference>
<dbReference type="PANTHER" id="PTHR43877:SF2">
    <property type="entry name" value="AMINOALKYLPHOSPHONATE N-ACETYLTRANSFERASE-RELATED"/>
    <property type="match status" value="1"/>
</dbReference>
<comment type="caution">
    <text evidence="4">The sequence shown here is derived from an EMBL/GenBank/DDBJ whole genome shotgun (WGS) entry which is preliminary data.</text>
</comment>
<dbReference type="InterPro" id="IPR050832">
    <property type="entry name" value="Bact_Acetyltransf"/>
</dbReference>
<evidence type="ECO:0000313" key="4">
    <source>
        <dbReference type="EMBL" id="MBB3121460.1"/>
    </source>
</evidence>
<dbReference type="PANTHER" id="PTHR43877">
    <property type="entry name" value="AMINOALKYLPHOSPHONATE N-ACETYLTRANSFERASE-RELATED-RELATED"/>
    <property type="match status" value="1"/>
</dbReference>
<keyword evidence="1" id="KW-0808">Transferase</keyword>
<dbReference type="EMBL" id="JACHXD010000016">
    <property type="protein sequence ID" value="MBB3121460.1"/>
    <property type="molecule type" value="Genomic_DNA"/>
</dbReference>
<organism evidence="4 5">
    <name type="scientific">Pseudoduganella violacea</name>
    <dbReference type="NCBI Taxonomy" id="1715466"/>
    <lineage>
        <taxon>Bacteria</taxon>
        <taxon>Pseudomonadati</taxon>
        <taxon>Pseudomonadota</taxon>
        <taxon>Betaproteobacteria</taxon>
        <taxon>Burkholderiales</taxon>
        <taxon>Oxalobacteraceae</taxon>
        <taxon>Telluria group</taxon>
        <taxon>Pseudoduganella</taxon>
    </lineage>
</organism>
<keyword evidence="4" id="KW-0687">Ribonucleoprotein</keyword>
<dbReference type="CDD" id="cd04301">
    <property type="entry name" value="NAT_SF"/>
    <property type="match status" value="1"/>
</dbReference>
<keyword evidence="2" id="KW-0012">Acyltransferase</keyword>
<reference evidence="4 5" key="1">
    <citation type="submission" date="2020-08" db="EMBL/GenBank/DDBJ databases">
        <title>Genomic Encyclopedia of Type Strains, Phase III (KMG-III): the genomes of soil and plant-associated and newly described type strains.</title>
        <authorList>
            <person name="Whitman W."/>
        </authorList>
    </citation>
    <scope>NUCLEOTIDE SEQUENCE [LARGE SCALE GENOMIC DNA]</scope>
    <source>
        <strain evidence="4 5">CECT 8897</strain>
    </source>
</reference>
<dbReference type="Pfam" id="PF00583">
    <property type="entry name" value="Acetyltransf_1"/>
    <property type="match status" value="1"/>
</dbReference>
<dbReference type="AlphaFoldDB" id="A0A7W5FVY1"/>
<evidence type="ECO:0000256" key="2">
    <source>
        <dbReference type="ARBA" id="ARBA00023315"/>
    </source>
</evidence>
<dbReference type="Proteomes" id="UP000541535">
    <property type="component" value="Unassembled WGS sequence"/>
</dbReference>
<evidence type="ECO:0000259" key="3">
    <source>
        <dbReference type="PROSITE" id="PS51186"/>
    </source>
</evidence>
<gene>
    <name evidence="4" type="ORF">FHS03_004538</name>
</gene>
<dbReference type="InterPro" id="IPR000182">
    <property type="entry name" value="GNAT_dom"/>
</dbReference>
<evidence type="ECO:0000313" key="5">
    <source>
        <dbReference type="Proteomes" id="UP000541535"/>
    </source>
</evidence>
<dbReference type="RefSeq" id="WP_183443170.1">
    <property type="nucleotide sequence ID" value="NZ_JACHXD010000016.1"/>
</dbReference>